<feature type="compositionally biased region" description="Polar residues" evidence="7">
    <location>
        <begin position="2064"/>
        <end position="2076"/>
    </location>
</feature>
<feature type="transmembrane region" description="Helical" evidence="8">
    <location>
        <begin position="3096"/>
        <end position="3118"/>
    </location>
</feature>
<dbReference type="Pfam" id="PF00005">
    <property type="entry name" value="ABC_tran"/>
    <property type="match status" value="2"/>
</dbReference>
<feature type="compositionally biased region" description="Basic and acidic residues" evidence="7">
    <location>
        <begin position="3189"/>
        <end position="3203"/>
    </location>
</feature>
<feature type="compositionally biased region" description="Low complexity" evidence="7">
    <location>
        <begin position="4366"/>
        <end position="4378"/>
    </location>
</feature>
<keyword evidence="4 10" id="KW-0067">ATP-binding</keyword>
<feature type="region of interest" description="Disordered" evidence="7">
    <location>
        <begin position="1782"/>
        <end position="1846"/>
    </location>
</feature>
<feature type="transmembrane region" description="Helical" evidence="8">
    <location>
        <begin position="3401"/>
        <end position="3423"/>
    </location>
</feature>
<dbReference type="GO" id="GO:0016887">
    <property type="term" value="F:ATP hydrolysis activity"/>
    <property type="evidence" value="ECO:0007669"/>
    <property type="project" value="InterPro"/>
</dbReference>
<dbReference type="InterPro" id="IPR017871">
    <property type="entry name" value="ABC_transporter-like_CS"/>
</dbReference>
<dbReference type="GO" id="GO:0140359">
    <property type="term" value="F:ABC-type transporter activity"/>
    <property type="evidence" value="ECO:0007669"/>
    <property type="project" value="InterPro"/>
</dbReference>
<feature type="region of interest" description="Disordered" evidence="7">
    <location>
        <begin position="2630"/>
        <end position="2715"/>
    </location>
</feature>
<feature type="region of interest" description="Disordered" evidence="7">
    <location>
        <begin position="3969"/>
        <end position="3990"/>
    </location>
</feature>
<dbReference type="GO" id="GO:0005524">
    <property type="term" value="F:ATP binding"/>
    <property type="evidence" value="ECO:0007669"/>
    <property type="project" value="UniProtKB-KW"/>
</dbReference>
<feature type="compositionally biased region" description="Basic and acidic residues" evidence="7">
    <location>
        <begin position="2769"/>
        <end position="2789"/>
    </location>
</feature>
<feature type="transmembrane region" description="Helical" evidence="8">
    <location>
        <begin position="919"/>
        <end position="938"/>
    </location>
</feature>
<feature type="region of interest" description="Disordered" evidence="7">
    <location>
        <begin position="2060"/>
        <end position="2238"/>
    </location>
</feature>
<feature type="compositionally biased region" description="Basic and acidic residues" evidence="7">
    <location>
        <begin position="3329"/>
        <end position="3338"/>
    </location>
</feature>
<evidence type="ECO:0000256" key="2">
    <source>
        <dbReference type="ARBA" id="ARBA00022692"/>
    </source>
</evidence>
<dbReference type="GO" id="GO:0016020">
    <property type="term" value="C:membrane"/>
    <property type="evidence" value="ECO:0007669"/>
    <property type="project" value="UniProtKB-SubCell"/>
</dbReference>
<feature type="region of interest" description="Disordered" evidence="7">
    <location>
        <begin position="4281"/>
        <end position="4309"/>
    </location>
</feature>
<feature type="region of interest" description="Disordered" evidence="7">
    <location>
        <begin position="2518"/>
        <end position="2546"/>
    </location>
</feature>
<feature type="region of interest" description="Disordered" evidence="7">
    <location>
        <begin position="620"/>
        <end position="640"/>
    </location>
</feature>
<feature type="compositionally biased region" description="Basic and acidic residues" evidence="7">
    <location>
        <begin position="521"/>
        <end position="540"/>
    </location>
</feature>
<feature type="transmembrane region" description="Helical" evidence="8">
    <location>
        <begin position="695"/>
        <end position="719"/>
    </location>
</feature>
<feature type="compositionally biased region" description="Polar residues" evidence="7">
    <location>
        <begin position="1281"/>
        <end position="1290"/>
    </location>
</feature>
<feature type="compositionally biased region" description="Low complexity" evidence="7">
    <location>
        <begin position="4281"/>
        <end position="4295"/>
    </location>
</feature>
<feature type="transmembrane region" description="Helical" evidence="8">
    <location>
        <begin position="3527"/>
        <end position="3548"/>
    </location>
</feature>
<feature type="transmembrane region" description="Helical" evidence="8">
    <location>
        <begin position="3482"/>
        <end position="3507"/>
    </location>
</feature>
<feature type="region of interest" description="Disordered" evidence="7">
    <location>
        <begin position="3011"/>
        <end position="3035"/>
    </location>
</feature>
<feature type="compositionally biased region" description="Polar residues" evidence="7">
    <location>
        <begin position="2493"/>
        <end position="2503"/>
    </location>
</feature>
<keyword evidence="2 8" id="KW-0812">Transmembrane</keyword>
<evidence type="ECO:0000256" key="8">
    <source>
        <dbReference type="SAM" id="Phobius"/>
    </source>
</evidence>
<keyword evidence="5 8" id="KW-1133">Transmembrane helix</keyword>
<evidence type="ECO:0000256" key="3">
    <source>
        <dbReference type="ARBA" id="ARBA00022741"/>
    </source>
</evidence>
<keyword evidence="3" id="KW-0547">Nucleotide-binding</keyword>
<feature type="region of interest" description="Disordered" evidence="7">
    <location>
        <begin position="1247"/>
        <end position="1290"/>
    </location>
</feature>
<feature type="region of interest" description="Disordered" evidence="7">
    <location>
        <begin position="3283"/>
        <end position="3304"/>
    </location>
</feature>
<feature type="region of interest" description="Disordered" evidence="7">
    <location>
        <begin position="3179"/>
        <end position="3238"/>
    </location>
</feature>
<feature type="region of interest" description="Disordered" evidence="7">
    <location>
        <begin position="521"/>
        <end position="602"/>
    </location>
</feature>
<protein>
    <submittedName>
        <fullName evidence="10">Atp-binding cassette sub-family a member</fullName>
    </submittedName>
</protein>
<dbReference type="Pfam" id="PF12698">
    <property type="entry name" value="ABC2_membrane_3"/>
    <property type="match status" value="2"/>
</dbReference>
<dbReference type="InterPro" id="IPR003593">
    <property type="entry name" value="AAA+_ATPase"/>
</dbReference>
<feature type="compositionally biased region" description="Polar residues" evidence="7">
    <location>
        <begin position="2702"/>
        <end position="2715"/>
    </location>
</feature>
<dbReference type="GO" id="GO:0005319">
    <property type="term" value="F:lipid transporter activity"/>
    <property type="evidence" value="ECO:0007669"/>
    <property type="project" value="TreeGrafter"/>
</dbReference>
<dbReference type="Gene3D" id="3.40.50.300">
    <property type="entry name" value="P-loop containing nucleotide triphosphate hydrolases"/>
    <property type="match status" value="2"/>
</dbReference>
<feature type="compositionally biased region" description="Basic and acidic residues" evidence="7">
    <location>
        <begin position="1904"/>
        <end position="1915"/>
    </location>
</feature>
<evidence type="ECO:0000313" key="10">
    <source>
        <dbReference type="EMBL" id="PHJ24007.1"/>
    </source>
</evidence>
<feature type="region of interest" description="Disordered" evidence="7">
    <location>
        <begin position="2256"/>
        <end position="2296"/>
    </location>
</feature>
<dbReference type="PANTHER" id="PTHR19229:SF265">
    <property type="match status" value="1"/>
</dbReference>
<feature type="compositionally biased region" description="Low complexity" evidence="7">
    <location>
        <begin position="620"/>
        <end position="636"/>
    </location>
</feature>
<dbReference type="Proteomes" id="UP000221165">
    <property type="component" value="Unassembled WGS sequence"/>
</dbReference>
<dbReference type="PROSITE" id="PS00211">
    <property type="entry name" value="ABC_TRANSPORTER_1"/>
    <property type="match status" value="2"/>
</dbReference>
<feature type="transmembrane region" description="Helical" evidence="8">
    <location>
        <begin position="3443"/>
        <end position="3470"/>
    </location>
</feature>
<feature type="compositionally biased region" description="Polar residues" evidence="7">
    <location>
        <begin position="2084"/>
        <end position="2093"/>
    </location>
</feature>
<feature type="compositionally biased region" description="Basic and acidic residues" evidence="7">
    <location>
        <begin position="2168"/>
        <end position="2200"/>
    </location>
</feature>
<feature type="compositionally biased region" description="Basic and acidic residues" evidence="7">
    <location>
        <begin position="497"/>
        <end position="508"/>
    </location>
</feature>
<dbReference type="InterPro" id="IPR026082">
    <property type="entry name" value="ABCA"/>
</dbReference>
<comment type="caution">
    <text evidence="10">The sequence shown here is derived from an EMBL/GenBank/DDBJ whole genome shotgun (WGS) entry which is preliminary data.</text>
</comment>
<dbReference type="GeneID" id="94425556"/>
<feature type="compositionally biased region" description="Basic and acidic residues" evidence="7">
    <location>
        <begin position="2463"/>
        <end position="2480"/>
    </location>
</feature>
<feature type="compositionally biased region" description="Polar residues" evidence="7">
    <location>
        <begin position="2220"/>
        <end position="2233"/>
    </location>
</feature>
<feature type="compositionally biased region" description="Polar residues" evidence="7">
    <location>
        <begin position="3179"/>
        <end position="3188"/>
    </location>
</feature>
<feature type="region of interest" description="Disordered" evidence="7">
    <location>
        <begin position="421"/>
        <end position="508"/>
    </location>
</feature>
<feature type="transmembrane region" description="Helical" evidence="8">
    <location>
        <begin position="966"/>
        <end position="986"/>
    </location>
</feature>
<feature type="compositionally biased region" description="Low complexity" evidence="7">
    <location>
        <begin position="2518"/>
        <end position="2541"/>
    </location>
</feature>
<feature type="compositionally biased region" description="Low complexity" evidence="7">
    <location>
        <begin position="2452"/>
        <end position="2462"/>
    </location>
</feature>
<evidence type="ECO:0000313" key="11">
    <source>
        <dbReference type="Proteomes" id="UP000221165"/>
    </source>
</evidence>
<accession>A0A2C6L5V2</accession>
<dbReference type="RefSeq" id="XP_067925681.1">
    <property type="nucleotide sequence ID" value="XM_068062345.1"/>
</dbReference>
<feature type="domain" description="ABC transporter" evidence="9">
    <location>
        <begin position="1326"/>
        <end position="1640"/>
    </location>
</feature>
<proteinExistence type="predicted"/>
<dbReference type="EMBL" id="MIGC01000890">
    <property type="protein sequence ID" value="PHJ24007.1"/>
    <property type="molecule type" value="Genomic_DNA"/>
</dbReference>
<evidence type="ECO:0000256" key="1">
    <source>
        <dbReference type="ARBA" id="ARBA00004141"/>
    </source>
</evidence>
<dbReference type="OrthoDB" id="10255969at2759"/>
<keyword evidence="11" id="KW-1185">Reference proteome</keyword>
<evidence type="ECO:0000256" key="6">
    <source>
        <dbReference type="ARBA" id="ARBA00023136"/>
    </source>
</evidence>
<feature type="region of interest" description="Disordered" evidence="7">
    <location>
        <begin position="2452"/>
        <end position="2503"/>
    </location>
</feature>
<dbReference type="VEuPathDB" id="ToxoDB:CSUI_002143"/>
<feature type="transmembrane region" description="Helical" evidence="8">
    <location>
        <begin position="781"/>
        <end position="804"/>
    </location>
</feature>
<feature type="region of interest" description="Disordered" evidence="7">
    <location>
        <begin position="4356"/>
        <end position="4378"/>
    </location>
</feature>
<dbReference type="PANTHER" id="PTHR19229">
    <property type="entry name" value="ATP-BINDING CASSETTE TRANSPORTER SUBFAMILY A ABCA"/>
    <property type="match status" value="1"/>
</dbReference>
<feature type="region of interest" description="Disordered" evidence="7">
    <location>
        <begin position="3329"/>
        <end position="3358"/>
    </location>
</feature>
<dbReference type="SUPFAM" id="SSF52540">
    <property type="entry name" value="P-loop containing nucleoside triphosphate hydrolases"/>
    <property type="match status" value="3"/>
</dbReference>
<dbReference type="PROSITE" id="PS50893">
    <property type="entry name" value="ABC_TRANSPORTER_2"/>
    <property type="match status" value="2"/>
</dbReference>
<evidence type="ECO:0000256" key="5">
    <source>
        <dbReference type="ARBA" id="ARBA00022989"/>
    </source>
</evidence>
<name>A0A2C6L5V2_9APIC</name>
<gene>
    <name evidence="10" type="ORF">CSUI_002143</name>
</gene>
<evidence type="ECO:0000259" key="9">
    <source>
        <dbReference type="PROSITE" id="PS50893"/>
    </source>
</evidence>
<comment type="subcellular location">
    <subcellularLocation>
        <location evidence="1">Membrane</location>
        <topology evidence="1">Multi-pass membrane protein</topology>
    </subcellularLocation>
</comment>
<feature type="compositionally biased region" description="Basic and acidic residues" evidence="7">
    <location>
        <begin position="3212"/>
        <end position="3221"/>
    </location>
</feature>
<feature type="region of interest" description="Disordered" evidence="7">
    <location>
        <begin position="1132"/>
        <end position="1155"/>
    </location>
</feature>
<dbReference type="InterPro" id="IPR003439">
    <property type="entry name" value="ABC_transporter-like_ATP-bd"/>
</dbReference>
<feature type="transmembrane region" description="Helical" evidence="8">
    <location>
        <begin position="754"/>
        <end position="774"/>
    </location>
</feature>
<feature type="compositionally biased region" description="Low complexity" evidence="7">
    <location>
        <begin position="3018"/>
        <end position="3035"/>
    </location>
</feature>
<feature type="compositionally biased region" description="Basic and acidic residues" evidence="7">
    <location>
        <begin position="428"/>
        <end position="439"/>
    </location>
</feature>
<feature type="compositionally biased region" description="Polar residues" evidence="7">
    <location>
        <begin position="2804"/>
        <end position="2821"/>
    </location>
</feature>
<evidence type="ECO:0000256" key="4">
    <source>
        <dbReference type="ARBA" id="ARBA00022840"/>
    </source>
</evidence>
<feature type="compositionally biased region" description="Basic and acidic residues" evidence="7">
    <location>
        <begin position="2838"/>
        <end position="2852"/>
    </location>
</feature>
<dbReference type="InterPro" id="IPR027417">
    <property type="entry name" value="P-loop_NTPase"/>
</dbReference>
<keyword evidence="6 8" id="KW-0472">Membrane</keyword>
<feature type="domain" description="ABC transporter" evidence="9">
    <location>
        <begin position="4020"/>
        <end position="4331"/>
    </location>
</feature>
<feature type="transmembrane region" description="Helical" evidence="8">
    <location>
        <begin position="810"/>
        <end position="828"/>
    </location>
</feature>
<feature type="compositionally biased region" description="Basic and acidic residues" evidence="7">
    <location>
        <begin position="4683"/>
        <end position="4696"/>
    </location>
</feature>
<dbReference type="SMART" id="SM00382">
    <property type="entry name" value="AAA"/>
    <property type="match status" value="2"/>
</dbReference>
<feature type="compositionally biased region" description="Basic and acidic residues" evidence="7">
    <location>
        <begin position="467"/>
        <end position="478"/>
    </location>
</feature>
<sequence length="4825" mass="524896">MAAPSGGEWNGVARQICGLLQKQKILRVRRWRWTLCELLLPVLFVSLLAVLRSLTSTELRDVPAQTLMNSEVDLLSSSVLLPTLYYANPHCVWREDDGTERFSSLAVTPRSWGSAFVDFLRDQPNPLFSDLAARFRIMDSEDDIIKLFNSSTDTWDPADDPETNYERGGKWEGAREVESRGFKEASEQKETRVQTQNVELIENWDKGAAAEDTGKKRETLKVAERDLSDKGAGAPPRQLGSADAFRHRRLCGALIFDLAEEPTIPSEASENTSSFPSSESSFVSPAAVSVLSASSPEAATSAASPAVSPPSAPHFSSHVLSHQLPRLAALRLRLPSLVGQGGVSTRLFYSQGGGGFRGSPSGFSLGTLGANGGLGAALWYVRGGFMSWMVLAYSFLIEKTRQETLFLLDRLQHRARGRLDLNESPENQGEKLSEGKDFTYDDGEMNADIPSVSPRRYARRRPVGKGVDGRVDTVKNERTVTPSNTDVKDSAQPVTLRRSEGQKNEKENIKGSAVKAKELRETVTTDKEPVSSGDNRKIDVPTESIGTPTTADTGHKEVFSSMSPVQKARGDEGRRRRLSSEMAFSASTVRSGGRSILGGSDTAQVLRTDNPLSSAFTSRSLSAFSSSPPGSSVSFSRPDHTPSTVASSPFVSESLASSLSASPSAAGSSPWLLQGGPLASLPVLPLSSRALRVDVFLLVVGPLLILVLLLCFAVSVVSLQREVVGDREEGRRAVMTAMGMHPLAYYIAWFADFAAMQGVISFFLVWVLSAYLVLPCTPALLLFFLLLLASMAIALWGLALSTLFGKARPAAAVALLVHVLAYFAVYTIDQEDDRTRRVAWSLLPQCAFVLGLRIVVALELAAGSPDPVPPSLGTFHSSGDVASTKTSNSEGVMDAMRRVWGTPVESEALLCLADMCQMLLLDMLIYAVALFILDRWILRGSKVFGSSSGRWRFLSFLSPRFPHSSIFPISGLLRFCISAFCFLLFLPGRVARWLIRVCRRGFRALAGSLASSRRPDATAREMQVSVHPTSLSLGYQSSFSGLSVRGGTLVSGADGLRDASLSFQSVAELQNQEIRFPGDLEAGESHKSVTEELMAGPYKNSSTDASWEGEDEMRDGLHHVGETAGRINLEREDAERKEEDFTSLSKETGKHMRRRDLQEAAVGSRKADSATHLCSPLGACQRMCEERGDSFQPSFPEHGDTDKLTTHQMRLIASKRCVTLKHVYKWYSPRGLASAVPMHTSPSYNSFEFRLPTGAKSPSPRDQQPSATPDKFPNIRDQPRSRSAQGSQDVFSCEKDDTFSALKTGILGTTEVLSGQTDADDNEEQERAERFYRGEESTSGQPAVADVSLRLYEGEIFVLLGPNGAGKSSLMNVISGMDEATSGFVEAFGCKLPEDKRQLQQQLGICPQGSILWPELTVYEHCKLFSSFKNNRAEAVSSAYPSSGHVEVTSLAASSDGSTGSCSSSFNNTTSAETSSAMSDFSRNPSPAYCVSHLASTSCSTVCPPPHQSSSSSSSMNIDEAIDAFLSSLSLTEVAHRLVRELSGGMRRRVAVALCLLFYPKLCILDEPSSGLDPGHRESLFVLLRLMRPHCCMLVSTQHTDDAEAVADRIGIMHEGRLLCVGSPFDLRRRFGGGYRLRVLLRVDGSSISRTSARRDAVEPLRGRQRSQATIIELDVSRSGHREFAAGPANHRISRIISLLEQSLQDSRQPPEGFVGPLLQQAPGTRGDSLPVVSNEGGGNAVASKHVNEDLDMCDTAVGGCHGKNACSMRQSKQKETLFSPLVDDDSQGSRCGMGRKNAGRDEVGKVSNLRLTPGTVEPPSVKRLSSEQAACSHPESRHSARPGSGFVEYDAARKLGRLCCAEDTEKRKREKTAPLQGSGRERRPGPTTLSQKLTHRRRPLSSEAKERQGRHVYVERISIAPAVGDACQEPQEDDERGSDSDTVQVGDAEGSARISVPFIRKTDDNGSKSYGRNGGKPRSPRTARGTRRTEESSSFLEVTLRIPLDSGMRLGPALRDLENHKEALEIVSYGVFAPTMHDVFTRVCAKRSSAADHQEVSFCPSALGSSTPSRTSGAQIQAEATKACTSNKCHQSQHGREASHPFSSPPSPPSPCFWRRGLSSDPTCNRRSRLVERKEEKAENERLDASPRQHSFFKVSRARSANSGRKSSREEEQQQHREVQLVPLDEPRLVARRTDRDPARGQSVYRRRKEDNEKDDSTPAVQDPTQAENEGTQDGEGRRWMRAMLEEPLVCSVRVPTGHSTRGSEQAQQQSSQPNQDRNESLSRACSVEENEEDKENELKRRRRRVFFSLFYKRFRFLQRYPRAACTQLCAGPLIVLSVLLLVTFFSSYSSLYDLPALVLEPEFAFPDFSRSSLSSSFSPTDSDRSIRCFFHNSSDCKGAPRMPSSKSGPASFSVPFTASSPALEKAVQFLFSGEEGLALPSVPRFPPPGFDFRPVPWNDQSADRRDRSDDQREAEAKTRPIPLSHLPVASFSPTPSNRTTLVTSFHPQVNTASSSFVSSPVDSAVSPSPSTASSPQPRSITEDSPPPFFPFFSRTFVITAALRRFSLSLLDSFQRSPGNVSGGPPVMLGAYLFYRDGDQAFANTVDGLRNPAFEARILRRYKVDQADSEPERSISGISSRPLLATGRGDTERVSASERPCTQSSEPCNLHHVQGAISVETTETRKRPSSTLVAGKASHGSMPSVNDDTTVNGSALGSLHKRMLLQEEEEMRRLNDGKVSSESFLPTAESEQHSDASVLSPPLRRQTSKKEGKTDKTSLQTEDGRISRAGENCSHGVAPSTGVPRSSVGSSQAKTVGSDSHPSDSKEIDGQLQIPVEARKGSGAEAGDGKSVRQLPYGRELEDDISLSENLRAEGRKEREQLETPLADGNAFQDQQRYFGQGIPELAGLLRSTSLSPALAYAARSLVGGGEGSDMSSLSSLLRRVALSSPENSIAASFFSNSTSASPSDNRLDSSSSHFSSLTPSSFPIMVPPGFLGDLLSPQGAVNLTSSVPGPRLSESPSLSTPASPSSPLPSTRSFLESVLHYVSHPSRAVFPSALSPRSPFRHHSSAAVLLGGDIPLHLFAVQNRPAPGGITAGVLFSTAAVHSLPVFVSLLLRALLSQEQRRLVFAATNFLESSQTDPVSSSSAPDPQAKQGIAFEEAGVPMLREDFPVNVGPQSLSSSWSERNYDDNPRQLGKGERFSPSQQSPRRVDEVRSYLDRNNSTPQIDLGAPRLTDFGRDHPTETQHLITPDSKLLFAQGTTRMLSAGARHMNRALTFPSENQFDGNGEWGRPPSDAAGSPDLRARAAAAVVTAQEEYLRNVTVDAERQPARDSGMEEADGAGISPGTKEQQRNKERIHTGTVEDFLSEKLGDVPFVNHPLPAAEIIKNSRFMQNVDALCASLTSLFAFSLLPGGIIAFLSAEASSHLKFLQLASGVSPALYWSASFSFDFLSVLFSVICILFLFLLFQIRLVVSSVIFPAFLVLVVSYAFAAVTHTSFLSLVFHSTSSSFSPFSSSSSSYAQLIVVAVNALLCPSLALFTYALLLLSFDPRLDFLRTLSHSVSLILRLFFPSFCISHALLIFPFCDEQLHGDDSFDIHALRLSAPLQDPLPTPSPSSTLHLSSPLYAHLKATGGQDASPSSAHNTTSSSSPAGLASALLSGVSFVPSAPWRSQHGQNLHSSFGSSVSSSGKSPISTVSFSVGSQEMKPDGTIEMCASPWDRHAAGLDILFLVLDAILYAVLTMSGEAFFLWRTYTPGCRGSGCSRPSGLVRSTWIRRVCPIDLVRFFRTVIRRVSRSGWRWKLFWRRHVLAPLASSEVPQPRFQQFGEGEILHGDERLYGVAGADSGTSASPGREQVVRAFRDSSHGTHHQASWSDGEEVAWDSMGSELAGQAAVHGQNHPCLSGRCRRPTGEHTSVTSETQRVVNMNQFDGTTQCIVSRQVGKTYFLRSAGSLLLGRLSSSCCRKRNSQTTSGHPTRSSVAEESNRTAPQLFLCYPRELGERRNTGFREDSVVTFRDEPLPHSSLFSSSKVDALAEFTFAAREGEVVALVGQNGAGKSTALRLLCGREPPDQGLLQVREGYRGVEERDRRVEATDMVAEVPCQRPIRRGEQGEGEVADLVGPASNSSSCVAMVPIGGDEVGHVSVRDEKADGESNVTIGDLGICPQEETFWDFLSPLEHLQLFASIRAYSYAKKGSNRALSVSLACEINDTLEAVQLSPHAAKRASHLSGGMRRKLNLAMAVVCRPPVLLLDEPSCGLDPLARLAIAKVIKRLSSSSRSPSFPSLLSLNSGRASRLTPREETAKEEYGFEEGDVGQKTTNPCEALHVERKGQTAWEREQENEKGYSSIPLRIDQENRPGPTRRSTTQATMTTEEANPWSASCIVISSHAMEEVEALASRVLVLENGRLLCIGTPQQITDWFSPGLLLTVHLPVPNLATFLEPVSLFSSASSSEGQAPLSGLSLPLSTPAVLNCPTWARCPSPSTDRISPRVRPEDAVTFTSASPVYPSFSMSTSSAPGGRLKACVASGEIRNFSSPAAPADEPGKRARVSPGICEMLRRLPRGGWMPASLLLHICELFDVTRSASSAFHPPSRRHAALSAHSPFHTLVKRRLPIAVDVFLEWWMLEDMAERLLGFLQSQCKSSFSVSESGATGPLRHFVILGRKKQSQLYCREPTTAGEEKATSRRGDNCRRRSGVCHQGKAEEKMTRTKEKVDQGEGAVESIAGCVTGVRGSGGGNWLSARALHHYGGESPSDFHVSSGCRKLPRVVAHKQVEISVMYGILYPVCPESHSAPTGFSTFRHRAGFEDLVFFRFWRPITFC</sequence>
<dbReference type="InterPro" id="IPR013525">
    <property type="entry name" value="ABC2_TM"/>
</dbReference>
<organism evidence="10 11">
    <name type="scientific">Cystoisospora suis</name>
    <dbReference type="NCBI Taxonomy" id="483139"/>
    <lineage>
        <taxon>Eukaryota</taxon>
        <taxon>Sar</taxon>
        <taxon>Alveolata</taxon>
        <taxon>Apicomplexa</taxon>
        <taxon>Conoidasida</taxon>
        <taxon>Coccidia</taxon>
        <taxon>Eucoccidiorida</taxon>
        <taxon>Eimeriorina</taxon>
        <taxon>Sarcocystidae</taxon>
        <taxon>Cystoisospora</taxon>
    </lineage>
</organism>
<evidence type="ECO:0000256" key="7">
    <source>
        <dbReference type="SAM" id="MobiDB-lite"/>
    </source>
</evidence>
<feature type="compositionally biased region" description="Basic and acidic residues" evidence="7">
    <location>
        <begin position="2130"/>
        <end position="2148"/>
    </location>
</feature>
<feature type="region of interest" description="Disordered" evidence="7">
    <location>
        <begin position="4678"/>
        <end position="4700"/>
    </location>
</feature>
<reference evidence="10 11" key="1">
    <citation type="journal article" date="2017" name="Int. J. Parasitol.">
        <title>The genome of the protozoan parasite Cystoisospora suis and a reverse vaccinology approach to identify vaccine candidates.</title>
        <authorList>
            <person name="Palmieri N."/>
            <person name="Shrestha A."/>
            <person name="Ruttkowski B."/>
            <person name="Beck T."/>
            <person name="Vogl C."/>
            <person name="Tomley F."/>
            <person name="Blake D.P."/>
            <person name="Joachim A."/>
        </authorList>
    </citation>
    <scope>NUCLEOTIDE SEQUENCE [LARGE SCALE GENOMIC DNA]</scope>
    <source>
        <strain evidence="10 11">Wien I</strain>
    </source>
</reference>
<feature type="region of interest" description="Disordered" evidence="7">
    <location>
        <begin position="1865"/>
        <end position="1995"/>
    </location>
</feature>
<feature type="compositionally biased region" description="Basic and acidic residues" evidence="7">
    <location>
        <begin position="2209"/>
        <end position="2218"/>
    </location>
</feature>
<feature type="compositionally biased region" description="Low complexity" evidence="7">
    <location>
        <begin position="2265"/>
        <end position="2277"/>
    </location>
</feature>
<feature type="transmembrane region" description="Helical" evidence="8">
    <location>
        <begin position="3568"/>
        <end position="3588"/>
    </location>
</feature>
<feature type="region of interest" description="Disordered" evidence="7">
    <location>
        <begin position="2734"/>
        <end position="2862"/>
    </location>
</feature>
<feature type="compositionally biased region" description="Polar residues" evidence="7">
    <location>
        <begin position="3973"/>
        <end position="3990"/>
    </location>
</feature>